<dbReference type="KEGG" id="bmei:Spa11_29740"/>
<dbReference type="Gene3D" id="3.10.20.30">
    <property type="match status" value="1"/>
</dbReference>
<sequence length="82" mass="8326">MRVSVLLFGPQATLAGARSVDLAIEKEAPSVSDVLAALHEAAPALTGSLASSRLAINHEFAAAEQTIRQGDEVALIGMVSGG</sequence>
<proteinExistence type="predicted"/>
<dbReference type="InterPro" id="IPR016155">
    <property type="entry name" value="Mopterin_synth/thiamin_S_b"/>
</dbReference>
<dbReference type="InterPro" id="IPR003749">
    <property type="entry name" value="ThiS/MoaD-like"/>
</dbReference>
<dbReference type="AlphaFoldDB" id="A0A518KAF4"/>
<name>A0A518KAF4_9BACT</name>
<accession>A0A518KAF4</accession>
<evidence type="ECO:0000313" key="2">
    <source>
        <dbReference type="Proteomes" id="UP000316426"/>
    </source>
</evidence>
<protein>
    <submittedName>
        <fullName evidence="1">ThiS family protein</fullName>
    </submittedName>
</protein>
<dbReference type="Proteomes" id="UP000316426">
    <property type="component" value="Chromosome"/>
</dbReference>
<evidence type="ECO:0000313" key="1">
    <source>
        <dbReference type="EMBL" id="QDV74766.1"/>
    </source>
</evidence>
<dbReference type="Pfam" id="PF02597">
    <property type="entry name" value="ThiS"/>
    <property type="match status" value="1"/>
</dbReference>
<dbReference type="SUPFAM" id="SSF54285">
    <property type="entry name" value="MoaD/ThiS"/>
    <property type="match status" value="1"/>
</dbReference>
<gene>
    <name evidence="1" type="ORF">Spa11_29740</name>
</gene>
<keyword evidence="2" id="KW-1185">Reference proteome</keyword>
<dbReference type="CDD" id="cd00754">
    <property type="entry name" value="Ubl_MoaD"/>
    <property type="match status" value="1"/>
</dbReference>
<dbReference type="InterPro" id="IPR012675">
    <property type="entry name" value="Beta-grasp_dom_sf"/>
</dbReference>
<reference evidence="1 2" key="1">
    <citation type="submission" date="2019-02" db="EMBL/GenBank/DDBJ databases">
        <title>Deep-cultivation of Planctomycetes and their phenomic and genomic characterization uncovers novel biology.</title>
        <authorList>
            <person name="Wiegand S."/>
            <person name="Jogler M."/>
            <person name="Boedeker C."/>
            <person name="Pinto D."/>
            <person name="Vollmers J."/>
            <person name="Rivas-Marin E."/>
            <person name="Kohn T."/>
            <person name="Peeters S.H."/>
            <person name="Heuer A."/>
            <person name="Rast P."/>
            <person name="Oberbeckmann S."/>
            <person name="Bunk B."/>
            <person name="Jeske O."/>
            <person name="Meyerdierks A."/>
            <person name="Storesund J.E."/>
            <person name="Kallscheuer N."/>
            <person name="Luecker S."/>
            <person name="Lage O.M."/>
            <person name="Pohl T."/>
            <person name="Merkel B.J."/>
            <person name="Hornburger P."/>
            <person name="Mueller R.-W."/>
            <person name="Bruemmer F."/>
            <person name="Labrenz M."/>
            <person name="Spormann A.M."/>
            <person name="Op den Camp H."/>
            <person name="Overmann J."/>
            <person name="Amann R."/>
            <person name="Jetten M.S.M."/>
            <person name="Mascher T."/>
            <person name="Medema M.H."/>
            <person name="Devos D.P."/>
            <person name="Kaster A.-K."/>
            <person name="Ovreas L."/>
            <person name="Rohde M."/>
            <person name="Galperin M.Y."/>
            <person name="Jogler C."/>
        </authorList>
    </citation>
    <scope>NUCLEOTIDE SEQUENCE [LARGE SCALE GENOMIC DNA]</scope>
    <source>
        <strain evidence="1 2">Spa11</strain>
    </source>
</reference>
<organism evidence="1 2">
    <name type="scientific">Botrimarina mediterranea</name>
    <dbReference type="NCBI Taxonomy" id="2528022"/>
    <lineage>
        <taxon>Bacteria</taxon>
        <taxon>Pseudomonadati</taxon>
        <taxon>Planctomycetota</taxon>
        <taxon>Planctomycetia</taxon>
        <taxon>Pirellulales</taxon>
        <taxon>Lacipirellulaceae</taxon>
        <taxon>Botrimarina</taxon>
    </lineage>
</organism>
<dbReference type="EMBL" id="CP036349">
    <property type="protein sequence ID" value="QDV74766.1"/>
    <property type="molecule type" value="Genomic_DNA"/>
</dbReference>
<dbReference type="RefSeq" id="WP_145113459.1">
    <property type="nucleotide sequence ID" value="NZ_CP036349.1"/>
</dbReference>